<evidence type="ECO:0000256" key="5">
    <source>
        <dbReference type="ARBA" id="ARBA00034125"/>
    </source>
</evidence>
<feature type="transmembrane region" description="Helical" evidence="7">
    <location>
        <begin position="555"/>
        <end position="575"/>
    </location>
</feature>
<protein>
    <submittedName>
        <fullName evidence="10">DUF1212-domain-containing protein</fullName>
    </submittedName>
</protein>
<feature type="compositionally biased region" description="Basic and acidic residues" evidence="6">
    <location>
        <begin position="125"/>
        <end position="136"/>
    </location>
</feature>
<evidence type="ECO:0000256" key="7">
    <source>
        <dbReference type="SAM" id="Phobius"/>
    </source>
</evidence>
<dbReference type="Proteomes" id="UP000294933">
    <property type="component" value="Unassembled WGS sequence"/>
</dbReference>
<keyword evidence="2 7" id="KW-0812">Transmembrane</keyword>
<evidence type="ECO:0000313" key="11">
    <source>
        <dbReference type="Proteomes" id="UP000294933"/>
    </source>
</evidence>
<sequence length="798" mass="86854">MPDFSAESPISSGASTPKFDPLEDGYIEAQETAGLPSPDAFDHRRRADQYASRLVRAHTAKSFSLAAWKRPKKKKRRSGGGGDSQRLLFDADEEAGPGSGRYEERSANNPPMGGGVLSALLSLYDQHRNAEEHDYDPMDTPSSSRSLSPPPRPRTSGLRPLYTQPSASVGSTVSLQSIRELKTNVSGILGRPKQARNAGGVFGALIASTGNLSSAAAPGPSTLAPDITRPGYNLSRYSLDQSEPAPRAGAVRHSRLAASEYSIDSMETSPQTTPRGGSSMHLQMASDETRVNSDSGHHDRHSRESTGVGMPRTETWDSDWKSEVGGKRMSYASGYDDEKRGGGATKRKPKKAEIFITRHIADVIQRQEFILKLIRAFMMFGAPTHRLQSQLHSTARVLDLSISCMYLPDTMLISFQDASTSTSSLKFIRQASALNLGKLQDAYDLYWDVIHDKIGVGEAAKSFDILMKEKPRYGGWKMVLIGGFCSAWICTVAFAGSFVDSLAAFPLGCILMWVQLRSNRNELYANIFEITIATLLSFLAAALASTHHICYPSVASSSIVLILPGVIILSGSLELSSRNIVSGSVRLWFGVMYALFLGFGLAIGATIFEWISRSMVVGGMDYYCKMSHDPNGPWWQRTASTFWAFLTVPMYAFFLSLRFQAPWKTKEMLVTIVIACMGWMCNHFAAKAFPNRNDASCAIGAFVVGFIANVYGRFFSGNAFVIMITGILFQIPVSLGSTGLITFVSQQINNSTTSYLSGFQTALQIISVGLGLTVGLAISLVVVHPIPSRKRAGGIFSL</sequence>
<feature type="transmembrane region" description="Helical" evidence="7">
    <location>
        <begin position="695"/>
        <end position="712"/>
    </location>
</feature>
<dbReference type="Pfam" id="PF06738">
    <property type="entry name" value="ThrE"/>
    <property type="match status" value="1"/>
</dbReference>
<dbReference type="PANTHER" id="PTHR31082:SF4">
    <property type="entry name" value="PHEROMONE-REGULATED MEMBRANE PROTEIN 10"/>
    <property type="match status" value="1"/>
</dbReference>
<feature type="region of interest" description="Disordered" evidence="6">
    <location>
        <begin position="288"/>
        <end position="319"/>
    </location>
</feature>
<proteinExistence type="inferred from homology"/>
<dbReference type="Pfam" id="PF12821">
    <property type="entry name" value="ThrE_2"/>
    <property type="match status" value="1"/>
</dbReference>
<gene>
    <name evidence="10" type="ORF">BD410DRAFT_729948</name>
</gene>
<evidence type="ECO:0000256" key="1">
    <source>
        <dbReference type="ARBA" id="ARBA00004141"/>
    </source>
</evidence>
<dbReference type="VEuPathDB" id="FungiDB:BD410DRAFT_729948"/>
<comment type="similarity">
    <text evidence="5">Belongs to the ThrE exporter (TC 2.A.79) family.</text>
</comment>
<reference evidence="10 11" key="1">
    <citation type="submission" date="2018-06" db="EMBL/GenBank/DDBJ databases">
        <title>A transcriptomic atlas of mushroom development highlights an independent origin of complex multicellularity.</title>
        <authorList>
            <consortium name="DOE Joint Genome Institute"/>
            <person name="Krizsan K."/>
            <person name="Almasi E."/>
            <person name="Merenyi Z."/>
            <person name="Sahu N."/>
            <person name="Viragh M."/>
            <person name="Koszo T."/>
            <person name="Mondo S."/>
            <person name="Kiss B."/>
            <person name="Balint B."/>
            <person name="Kues U."/>
            <person name="Barry K."/>
            <person name="Hegedus J.C."/>
            <person name="Henrissat B."/>
            <person name="Johnson J."/>
            <person name="Lipzen A."/>
            <person name="Ohm R."/>
            <person name="Nagy I."/>
            <person name="Pangilinan J."/>
            <person name="Yan J."/>
            <person name="Xiong Y."/>
            <person name="Grigoriev I.V."/>
            <person name="Hibbett D.S."/>
            <person name="Nagy L.G."/>
        </authorList>
    </citation>
    <scope>NUCLEOTIDE SEQUENCE [LARGE SCALE GENOMIC DNA]</scope>
    <source>
        <strain evidence="10 11">SZMC22713</strain>
    </source>
</reference>
<feature type="transmembrane region" description="Helical" evidence="7">
    <location>
        <begin position="587"/>
        <end position="611"/>
    </location>
</feature>
<feature type="domain" description="Threonine/Serine exporter ThrE" evidence="9">
    <location>
        <begin position="647"/>
        <end position="780"/>
    </location>
</feature>
<feature type="domain" description="Threonine/serine exporter-like N-terminal" evidence="8">
    <location>
        <begin position="369"/>
        <end position="607"/>
    </location>
</feature>
<feature type="transmembrane region" description="Helical" evidence="7">
    <location>
        <begin position="669"/>
        <end position="689"/>
    </location>
</feature>
<feature type="transmembrane region" description="Helical" evidence="7">
    <location>
        <begin position="719"/>
        <end position="741"/>
    </location>
</feature>
<feature type="compositionally biased region" description="Basic and acidic residues" evidence="6">
    <location>
        <begin position="288"/>
        <end position="304"/>
    </location>
</feature>
<dbReference type="STRING" id="50990.A0A4Y7PPW0"/>
<feature type="transmembrane region" description="Helical" evidence="7">
    <location>
        <begin position="523"/>
        <end position="543"/>
    </location>
</feature>
<keyword evidence="11" id="KW-1185">Reference proteome</keyword>
<dbReference type="InterPro" id="IPR010619">
    <property type="entry name" value="ThrE-like_N"/>
</dbReference>
<organism evidence="10 11">
    <name type="scientific">Rickenella mellea</name>
    <dbReference type="NCBI Taxonomy" id="50990"/>
    <lineage>
        <taxon>Eukaryota</taxon>
        <taxon>Fungi</taxon>
        <taxon>Dikarya</taxon>
        <taxon>Basidiomycota</taxon>
        <taxon>Agaricomycotina</taxon>
        <taxon>Agaricomycetes</taxon>
        <taxon>Hymenochaetales</taxon>
        <taxon>Rickenellaceae</taxon>
        <taxon>Rickenella</taxon>
    </lineage>
</organism>
<dbReference type="EMBL" id="ML170221">
    <property type="protein sequence ID" value="TDL17473.1"/>
    <property type="molecule type" value="Genomic_DNA"/>
</dbReference>
<dbReference type="PANTHER" id="PTHR31082">
    <property type="entry name" value="PHEROMONE-REGULATED MEMBRANE PROTEIN 10"/>
    <property type="match status" value="1"/>
</dbReference>
<evidence type="ECO:0000313" key="10">
    <source>
        <dbReference type="EMBL" id="TDL17473.1"/>
    </source>
</evidence>
<name>A0A4Y7PPW0_9AGAM</name>
<dbReference type="GO" id="GO:0022857">
    <property type="term" value="F:transmembrane transporter activity"/>
    <property type="evidence" value="ECO:0007669"/>
    <property type="project" value="InterPro"/>
</dbReference>
<feature type="region of interest" description="Disordered" evidence="6">
    <location>
        <begin position="65"/>
        <end position="168"/>
    </location>
</feature>
<comment type="subcellular location">
    <subcellularLocation>
        <location evidence="1">Membrane</location>
        <topology evidence="1">Multi-pass membrane protein</topology>
    </subcellularLocation>
</comment>
<feature type="region of interest" description="Disordered" evidence="6">
    <location>
        <begin position="1"/>
        <end position="46"/>
    </location>
</feature>
<feature type="transmembrane region" description="Helical" evidence="7">
    <location>
        <begin position="640"/>
        <end position="657"/>
    </location>
</feature>
<dbReference type="OrthoDB" id="413008at2759"/>
<dbReference type="InterPro" id="IPR051361">
    <property type="entry name" value="ThrE/Ser_Exporter"/>
</dbReference>
<evidence type="ECO:0000259" key="9">
    <source>
        <dbReference type="Pfam" id="PF12821"/>
    </source>
</evidence>
<evidence type="ECO:0000256" key="3">
    <source>
        <dbReference type="ARBA" id="ARBA00022989"/>
    </source>
</evidence>
<accession>A0A4Y7PPW0</accession>
<evidence type="ECO:0000256" key="6">
    <source>
        <dbReference type="SAM" id="MobiDB-lite"/>
    </source>
</evidence>
<dbReference type="InterPro" id="IPR024528">
    <property type="entry name" value="ThrE_2"/>
</dbReference>
<evidence type="ECO:0000256" key="4">
    <source>
        <dbReference type="ARBA" id="ARBA00023136"/>
    </source>
</evidence>
<dbReference type="AlphaFoldDB" id="A0A4Y7PPW0"/>
<evidence type="ECO:0000259" key="8">
    <source>
        <dbReference type="Pfam" id="PF06738"/>
    </source>
</evidence>
<evidence type="ECO:0000256" key="2">
    <source>
        <dbReference type="ARBA" id="ARBA00022692"/>
    </source>
</evidence>
<feature type="compositionally biased region" description="Basic residues" evidence="6">
    <location>
        <begin position="69"/>
        <end position="78"/>
    </location>
</feature>
<keyword evidence="4 7" id="KW-0472">Membrane</keyword>
<keyword evidence="3 7" id="KW-1133">Transmembrane helix</keyword>
<feature type="transmembrane region" description="Helical" evidence="7">
    <location>
        <begin position="761"/>
        <end position="783"/>
    </location>
</feature>